<dbReference type="Proteomes" id="UP000796880">
    <property type="component" value="Unassembled WGS sequence"/>
</dbReference>
<evidence type="ECO:0000259" key="6">
    <source>
        <dbReference type="Pfam" id="PF06813"/>
    </source>
</evidence>
<gene>
    <name evidence="8" type="ORF">FNV43_RR12759</name>
</gene>
<feature type="transmembrane region" description="Helical" evidence="5">
    <location>
        <begin position="526"/>
        <end position="545"/>
    </location>
</feature>
<keyword evidence="2 5" id="KW-0812">Transmembrane</keyword>
<proteinExistence type="predicted"/>
<reference evidence="8" key="1">
    <citation type="submission" date="2020-03" db="EMBL/GenBank/DDBJ databases">
        <title>A high-quality chromosome-level genome assembly of a woody plant with both climbing and erect habits, Rhamnella rubrinervis.</title>
        <authorList>
            <person name="Lu Z."/>
            <person name="Yang Y."/>
            <person name="Zhu X."/>
            <person name="Sun Y."/>
        </authorList>
    </citation>
    <scope>NUCLEOTIDE SEQUENCE</scope>
    <source>
        <strain evidence="8">BYM</strain>
        <tissue evidence="8">Leaf</tissue>
    </source>
</reference>
<feature type="transmembrane region" description="Helical" evidence="5">
    <location>
        <begin position="240"/>
        <end position="261"/>
    </location>
</feature>
<feature type="domain" description="NFD4 C-terminal" evidence="7">
    <location>
        <begin position="330"/>
        <end position="549"/>
    </location>
</feature>
<feature type="transmembrane region" description="Helical" evidence="5">
    <location>
        <begin position="406"/>
        <end position="428"/>
    </location>
</feature>
<feature type="transmembrane region" description="Helical" evidence="5">
    <location>
        <begin position="166"/>
        <end position="188"/>
    </location>
</feature>
<organism evidence="8 9">
    <name type="scientific">Rhamnella rubrinervis</name>
    <dbReference type="NCBI Taxonomy" id="2594499"/>
    <lineage>
        <taxon>Eukaryota</taxon>
        <taxon>Viridiplantae</taxon>
        <taxon>Streptophyta</taxon>
        <taxon>Embryophyta</taxon>
        <taxon>Tracheophyta</taxon>
        <taxon>Spermatophyta</taxon>
        <taxon>Magnoliopsida</taxon>
        <taxon>eudicotyledons</taxon>
        <taxon>Gunneridae</taxon>
        <taxon>Pentapetalae</taxon>
        <taxon>rosids</taxon>
        <taxon>fabids</taxon>
        <taxon>Rosales</taxon>
        <taxon>Rhamnaceae</taxon>
        <taxon>rhamnoid group</taxon>
        <taxon>Rhamneae</taxon>
        <taxon>Rhamnella</taxon>
    </lineage>
</organism>
<evidence type="ECO:0008006" key="10">
    <source>
        <dbReference type="Google" id="ProtNLM"/>
    </source>
</evidence>
<evidence type="ECO:0000256" key="4">
    <source>
        <dbReference type="ARBA" id="ARBA00023136"/>
    </source>
</evidence>
<keyword evidence="3 5" id="KW-1133">Transmembrane helix</keyword>
<dbReference type="EMBL" id="VOIH02000005">
    <property type="protein sequence ID" value="KAF3447572.1"/>
    <property type="molecule type" value="Genomic_DNA"/>
</dbReference>
<feature type="transmembrane region" description="Helical" evidence="5">
    <location>
        <begin position="58"/>
        <end position="87"/>
    </location>
</feature>
<dbReference type="AlphaFoldDB" id="A0A8K0H7X4"/>
<feature type="transmembrane region" description="Helical" evidence="5">
    <location>
        <begin position="474"/>
        <end position="493"/>
    </location>
</feature>
<dbReference type="InterPro" id="IPR056555">
    <property type="entry name" value="NFD4_C"/>
</dbReference>
<keyword evidence="4 5" id="KW-0472">Membrane</keyword>
<feature type="domain" description="Nodulin-like" evidence="6">
    <location>
        <begin position="8"/>
        <end position="256"/>
    </location>
</feature>
<evidence type="ECO:0000259" key="7">
    <source>
        <dbReference type="Pfam" id="PF23262"/>
    </source>
</evidence>
<dbReference type="SUPFAM" id="SSF103473">
    <property type="entry name" value="MFS general substrate transporter"/>
    <property type="match status" value="1"/>
</dbReference>
<dbReference type="InterPro" id="IPR010658">
    <property type="entry name" value="Nodulin-like"/>
</dbReference>
<sequence length="574" mass="63311">MGGGQSRKWMILVATIWIQAFTGTNFDFSSYSSDLKLVLGISQLQLNYLSMASDMGKALGWCSGVSLLYFPLWVVMFMAAFMGFFGYGLQWLVIQRFIYLPYSLVFMLCFLGGCSICWFNTVCYVLCIRNFQTSRPLALSLTVSFNGVSAALYTLIANAIDPNDHSLYLILNAVVPLFVSILTLIPVLTYQPPLSPLISTSNASRHTDSIFLCLYILAAITGLYLLFLDSLSSNLERDRILLVGAVIFLVLPLCVPGIACARECARPNIHFGSHLNKELIDLEPDGDLEFHKELIAADHSCTSDGVVTVVDKEGYFRRAMEKDRVTMLGEEHPAGLLLRCLDFWLYFVSYFCGGTLGLVYSNNLGQISQSLGYSHHTSSLVTIYSSCSFFGRLLSAAPDFLSARVYYPRTGWLAVALLPTPIALFMLAASGGEVALYAGTALIGISSGFVFSAAVSITSELFGPNSAAVNHNILITNIPIGSLFYGLLAALVYDFNEGSSSSTTLEMSILKEATICMGRKCYWQTFIWWGCFSILGLASSFLLFLRTRPAYNRFEMNRRRPQSSSEDQILLCAS</sequence>
<evidence type="ECO:0000256" key="1">
    <source>
        <dbReference type="ARBA" id="ARBA00004141"/>
    </source>
</evidence>
<keyword evidence="9" id="KW-1185">Reference proteome</keyword>
<dbReference type="Gene3D" id="1.20.1250.20">
    <property type="entry name" value="MFS general substrate transporter like domains"/>
    <property type="match status" value="1"/>
</dbReference>
<name>A0A8K0H7X4_9ROSA</name>
<comment type="caution">
    <text evidence="8">The sequence shown here is derived from an EMBL/GenBank/DDBJ whole genome shotgun (WGS) entry which is preliminary data.</text>
</comment>
<dbReference type="Pfam" id="PF06813">
    <property type="entry name" value="Nodulin-like"/>
    <property type="match status" value="1"/>
</dbReference>
<feature type="transmembrane region" description="Helical" evidence="5">
    <location>
        <begin position="138"/>
        <end position="160"/>
    </location>
</feature>
<feature type="transmembrane region" description="Helical" evidence="5">
    <location>
        <begin position="343"/>
        <end position="361"/>
    </location>
</feature>
<evidence type="ECO:0000256" key="3">
    <source>
        <dbReference type="ARBA" id="ARBA00022989"/>
    </source>
</evidence>
<protein>
    <recommendedName>
        <fullName evidence="10">Nodulin-like domain-containing protein</fullName>
    </recommendedName>
</protein>
<comment type="subcellular location">
    <subcellularLocation>
        <location evidence="1">Membrane</location>
        <topology evidence="1">Multi-pass membrane protein</topology>
    </subcellularLocation>
</comment>
<dbReference type="PANTHER" id="PTHR21576">
    <property type="entry name" value="UNCHARACTERIZED NODULIN-LIKE PROTEIN"/>
    <property type="match status" value="1"/>
</dbReference>
<feature type="transmembrane region" description="Helical" evidence="5">
    <location>
        <begin position="434"/>
        <end position="462"/>
    </location>
</feature>
<dbReference type="InterPro" id="IPR036259">
    <property type="entry name" value="MFS_trans_sf"/>
</dbReference>
<evidence type="ECO:0000313" key="8">
    <source>
        <dbReference type="EMBL" id="KAF3447572.1"/>
    </source>
</evidence>
<dbReference type="PANTHER" id="PTHR21576:SF134">
    <property type="entry name" value="NODULIN-LIKE DOMAIN-CONTAINING PROTEIN"/>
    <property type="match status" value="1"/>
</dbReference>
<dbReference type="GO" id="GO:0016020">
    <property type="term" value="C:membrane"/>
    <property type="evidence" value="ECO:0007669"/>
    <property type="project" value="UniProtKB-SubCell"/>
</dbReference>
<evidence type="ECO:0000256" key="2">
    <source>
        <dbReference type="ARBA" id="ARBA00022692"/>
    </source>
</evidence>
<feature type="transmembrane region" description="Helical" evidence="5">
    <location>
        <begin position="99"/>
        <end position="126"/>
    </location>
</feature>
<dbReference type="Pfam" id="PF23262">
    <property type="entry name" value="NFD4_C"/>
    <property type="match status" value="1"/>
</dbReference>
<feature type="transmembrane region" description="Helical" evidence="5">
    <location>
        <begin position="209"/>
        <end position="228"/>
    </location>
</feature>
<dbReference type="OrthoDB" id="410267at2759"/>
<evidence type="ECO:0000313" key="9">
    <source>
        <dbReference type="Proteomes" id="UP000796880"/>
    </source>
</evidence>
<evidence type="ECO:0000256" key="5">
    <source>
        <dbReference type="SAM" id="Phobius"/>
    </source>
</evidence>
<accession>A0A8K0H7X4</accession>